<organism evidence="1 2">
    <name type="scientific">Streptomyces similanensis</name>
    <dbReference type="NCBI Taxonomy" id="1274988"/>
    <lineage>
        <taxon>Bacteria</taxon>
        <taxon>Bacillati</taxon>
        <taxon>Actinomycetota</taxon>
        <taxon>Actinomycetes</taxon>
        <taxon>Kitasatosporales</taxon>
        <taxon>Streptomycetaceae</taxon>
        <taxon>Streptomyces</taxon>
    </lineage>
</organism>
<gene>
    <name evidence="1" type="ORF">GCM10023336_48320</name>
</gene>
<evidence type="ECO:0000313" key="2">
    <source>
        <dbReference type="Proteomes" id="UP001500124"/>
    </source>
</evidence>
<sequence length="65" mass="7042">MIHWIWLKDAPASCWMDGIAMLTIVTSTRSMKAAVITIASANQRRRSPAGAGLLTGVSLEVMQAR</sequence>
<evidence type="ECO:0000313" key="1">
    <source>
        <dbReference type="EMBL" id="GAA5066537.1"/>
    </source>
</evidence>
<protein>
    <submittedName>
        <fullName evidence="1">Uncharacterized protein</fullName>
    </submittedName>
</protein>
<comment type="caution">
    <text evidence="1">The sequence shown here is derived from an EMBL/GenBank/DDBJ whole genome shotgun (WGS) entry which is preliminary data.</text>
</comment>
<keyword evidence="2" id="KW-1185">Reference proteome</keyword>
<dbReference type="EMBL" id="BAABKC010000073">
    <property type="protein sequence ID" value="GAA5066537.1"/>
    <property type="molecule type" value="Genomic_DNA"/>
</dbReference>
<name>A0ABP9KUZ8_9ACTN</name>
<reference evidence="2" key="1">
    <citation type="journal article" date="2019" name="Int. J. Syst. Evol. Microbiol.">
        <title>The Global Catalogue of Microorganisms (GCM) 10K type strain sequencing project: providing services to taxonomists for standard genome sequencing and annotation.</title>
        <authorList>
            <consortium name="The Broad Institute Genomics Platform"/>
            <consortium name="The Broad Institute Genome Sequencing Center for Infectious Disease"/>
            <person name="Wu L."/>
            <person name="Ma J."/>
        </authorList>
    </citation>
    <scope>NUCLEOTIDE SEQUENCE [LARGE SCALE GENOMIC DNA]</scope>
    <source>
        <strain evidence="2">JCM 18410</strain>
    </source>
</reference>
<proteinExistence type="predicted"/>
<accession>A0ABP9KUZ8</accession>
<dbReference type="Proteomes" id="UP001500124">
    <property type="component" value="Unassembled WGS sequence"/>
</dbReference>